<gene>
    <name evidence="3" type="ORF">RIF29_25357</name>
</gene>
<accession>A0AAN9EMA3</accession>
<dbReference type="PROSITE" id="PS50174">
    <property type="entry name" value="G_PATCH"/>
    <property type="match status" value="1"/>
</dbReference>
<dbReference type="Proteomes" id="UP001372338">
    <property type="component" value="Unassembled WGS sequence"/>
</dbReference>
<protein>
    <recommendedName>
        <fullName evidence="2">G-patch domain-containing protein</fullName>
    </recommendedName>
</protein>
<feature type="compositionally biased region" description="Polar residues" evidence="1">
    <location>
        <begin position="86"/>
        <end position="97"/>
    </location>
</feature>
<dbReference type="Pfam" id="PF01585">
    <property type="entry name" value="G-patch"/>
    <property type="match status" value="1"/>
</dbReference>
<dbReference type="EMBL" id="JAYWIO010000005">
    <property type="protein sequence ID" value="KAK7259744.1"/>
    <property type="molecule type" value="Genomic_DNA"/>
</dbReference>
<dbReference type="GO" id="GO:0003676">
    <property type="term" value="F:nucleic acid binding"/>
    <property type="evidence" value="ECO:0007669"/>
    <property type="project" value="InterPro"/>
</dbReference>
<keyword evidence="4" id="KW-1185">Reference proteome</keyword>
<dbReference type="PANTHER" id="PTHR20923:SF1">
    <property type="entry name" value="G PATCH DOMAIN AND ANKYRIN REPEAT-CONTAINING PROTEIN 1"/>
    <property type="match status" value="1"/>
</dbReference>
<evidence type="ECO:0000256" key="1">
    <source>
        <dbReference type="SAM" id="MobiDB-lite"/>
    </source>
</evidence>
<feature type="domain" description="G-patch" evidence="2">
    <location>
        <begin position="155"/>
        <end position="195"/>
    </location>
</feature>
<dbReference type="PANTHER" id="PTHR20923">
    <property type="entry name" value="BAT4 PROTEIN-RELATED"/>
    <property type="match status" value="1"/>
</dbReference>
<dbReference type="InterPro" id="IPR039146">
    <property type="entry name" value="GPANK1"/>
</dbReference>
<evidence type="ECO:0000313" key="3">
    <source>
        <dbReference type="EMBL" id="KAK7259744.1"/>
    </source>
</evidence>
<feature type="region of interest" description="Disordered" evidence="1">
    <location>
        <begin position="75"/>
        <end position="100"/>
    </location>
</feature>
<dbReference type="InterPro" id="IPR000467">
    <property type="entry name" value="G_patch_dom"/>
</dbReference>
<evidence type="ECO:0000313" key="4">
    <source>
        <dbReference type="Proteomes" id="UP001372338"/>
    </source>
</evidence>
<proteinExistence type="predicted"/>
<comment type="caution">
    <text evidence="3">The sequence shown here is derived from an EMBL/GenBank/DDBJ whole genome shotgun (WGS) entry which is preliminary data.</text>
</comment>
<name>A0AAN9EMA3_CROPI</name>
<sequence>MKRKRVPLILGFPTLPPRLKHRRTNHTSHKPFLLSHLRRPTLSTPLPTALPPLPHYPQSHKPVAIIIIISRVSESRPTKARHNRRSSTATRKQNPSPLQADAVAVAAPSRPQPGPVAVAASHLTTRRCKSFPGPAPTQHGSQIDHSFPFLESLNELLKKHGWKEGTGLGISEQGRIEPVETYVKNNKRGLGLRCIF</sequence>
<dbReference type="AlphaFoldDB" id="A0AAN9EMA3"/>
<dbReference type="SMART" id="SM00443">
    <property type="entry name" value="G_patch"/>
    <property type="match status" value="1"/>
</dbReference>
<reference evidence="3 4" key="1">
    <citation type="submission" date="2024-01" db="EMBL/GenBank/DDBJ databases">
        <title>The genomes of 5 underutilized Papilionoideae crops provide insights into root nodulation and disease resistanc.</title>
        <authorList>
            <person name="Yuan L."/>
        </authorList>
    </citation>
    <scope>NUCLEOTIDE SEQUENCE [LARGE SCALE GENOMIC DNA]</scope>
    <source>
        <strain evidence="3">ZHUSHIDOU_FW_LH</strain>
        <tissue evidence="3">Leaf</tissue>
    </source>
</reference>
<evidence type="ECO:0000259" key="2">
    <source>
        <dbReference type="PROSITE" id="PS50174"/>
    </source>
</evidence>
<organism evidence="3 4">
    <name type="scientific">Crotalaria pallida</name>
    <name type="common">Smooth rattlebox</name>
    <name type="synonym">Crotalaria striata</name>
    <dbReference type="NCBI Taxonomy" id="3830"/>
    <lineage>
        <taxon>Eukaryota</taxon>
        <taxon>Viridiplantae</taxon>
        <taxon>Streptophyta</taxon>
        <taxon>Embryophyta</taxon>
        <taxon>Tracheophyta</taxon>
        <taxon>Spermatophyta</taxon>
        <taxon>Magnoliopsida</taxon>
        <taxon>eudicotyledons</taxon>
        <taxon>Gunneridae</taxon>
        <taxon>Pentapetalae</taxon>
        <taxon>rosids</taxon>
        <taxon>fabids</taxon>
        <taxon>Fabales</taxon>
        <taxon>Fabaceae</taxon>
        <taxon>Papilionoideae</taxon>
        <taxon>50 kb inversion clade</taxon>
        <taxon>genistoids sensu lato</taxon>
        <taxon>core genistoids</taxon>
        <taxon>Crotalarieae</taxon>
        <taxon>Crotalaria</taxon>
    </lineage>
</organism>